<dbReference type="AlphaFoldDB" id="A0A9P6ERG0"/>
<evidence type="ECO:0008006" key="3">
    <source>
        <dbReference type="Google" id="ProtNLM"/>
    </source>
</evidence>
<comment type="caution">
    <text evidence="1">The sequence shown here is derived from an EMBL/GenBank/DDBJ whole genome shotgun (WGS) entry which is preliminary data.</text>
</comment>
<dbReference type="OrthoDB" id="3071584at2759"/>
<gene>
    <name evidence="1" type="ORF">CPB83DRAFT_844684</name>
</gene>
<name>A0A9P6ERG0_9AGAR</name>
<dbReference type="Proteomes" id="UP000807306">
    <property type="component" value="Unassembled WGS sequence"/>
</dbReference>
<proteinExistence type="predicted"/>
<evidence type="ECO:0000313" key="1">
    <source>
        <dbReference type="EMBL" id="KAF9533886.1"/>
    </source>
</evidence>
<evidence type="ECO:0000313" key="2">
    <source>
        <dbReference type="Proteomes" id="UP000807306"/>
    </source>
</evidence>
<sequence length="526" mass="59683">MTDSAVLFLLPKEIWLEILHYIPVRALIEVDRFFLDVWMDRRWKEVVIAARLPTKVERLYERLRDPYVGERVKRLKVELSQCSEEESGRQTPKPVRQSSSDALNFKNFTSKFTDGLSLKKKKGKETPPPSPNAHDPFLEGLSSIIQSINFLPNVVDLSLEVWNRPDRLTWDIGRLFTAIWGLASIGPYLTHLSIDSDLEGYRILIDQCNPVFKELKELDITLINNFNAPSDRTRDNETLLNTLTPFIRSLAPQLEVLTVRCIASSSSYSSFVTLLAEETFPNLISCSLEFQHPNLPDPQAVKSFLSQLSSTLRKLGLRIRFMNDPPGEHVDLKFAERPLGWWLASCLSTEVQGGALSFNRLEELDISPSHTDEGLAVLSSYIHSTSSTLQYLTLRDCYFTAHELQTVTDAAQYCKQLKYLKMCVSKLRTDSLDPLFSSLPDLEGLWLNVEDASSSDLEASYRCYTSKLKDLSLCDKDGLALESRVLKEVGNAVPSVQSFFNLGHKEIEEMKGKAPPSPPRVRRYGR</sequence>
<dbReference type="Gene3D" id="3.80.10.10">
    <property type="entry name" value="Ribonuclease Inhibitor"/>
    <property type="match status" value="1"/>
</dbReference>
<dbReference type="EMBL" id="MU157827">
    <property type="protein sequence ID" value="KAF9533886.1"/>
    <property type="molecule type" value="Genomic_DNA"/>
</dbReference>
<organism evidence="1 2">
    <name type="scientific">Crepidotus variabilis</name>
    <dbReference type="NCBI Taxonomy" id="179855"/>
    <lineage>
        <taxon>Eukaryota</taxon>
        <taxon>Fungi</taxon>
        <taxon>Dikarya</taxon>
        <taxon>Basidiomycota</taxon>
        <taxon>Agaricomycotina</taxon>
        <taxon>Agaricomycetes</taxon>
        <taxon>Agaricomycetidae</taxon>
        <taxon>Agaricales</taxon>
        <taxon>Agaricineae</taxon>
        <taxon>Crepidotaceae</taxon>
        <taxon>Crepidotus</taxon>
    </lineage>
</organism>
<accession>A0A9P6ERG0</accession>
<reference evidence="1" key="1">
    <citation type="submission" date="2020-11" db="EMBL/GenBank/DDBJ databases">
        <authorList>
            <consortium name="DOE Joint Genome Institute"/>
            <person name="Ahrendt S."/>
            <person name="Riley R."/>
            <person name="Andreopoulos W."/>
            <person name="Labutti K."/>
            <person name="Pangilinan J."/>
            <person name="Ruiz-Duenas F.J."/>
            <person name="Barrasa J.M."/>
            <person name="Sanchez-Garcia M."/>
            <person name="Camarero S."/>
            <person name="Miyauchi S."/>
            <person name="Serrano A."/>
            <person name="Linde D."/>
            <person name="Babiker R."/>
            <person name="Drula E."/>
            <person name="Ayuso-Fernandez I."/>
            <person name="Pacheco R."/>
            <person name="Padilla G."/>
            <person name="Ferreira P."/>
            <person name="Barriuso J."/>
            <person name="Kellner H."/>
            <person name="Castanera R."/>
            <person name="Alfaro M."/>
            <person name="Ramirez L."/>
            <person name="Pisabarro A.G."/>
            <person name="Kuo A."/>
            <person name="Tritt A."/>
            <person name="Lipzen A."/>
            <person name="He G."/>
            <person name="Yan M."/>
            <person name="Ng V."/>
            <person name="Cullen D."/>
            <person name="Martin F."/>
            <person name="Rosso M.-N."/>
            <person name="Henrissat B."/>
            <person name="Hibbett D."/>
            <person name="Martinez A.T."/>
            <person name="Grigoriev I.V."/>
        </authorList>
    </citation>
    <scope>NUCLEOTIDE SEQUENCE</scope>
    <source>
        <strain evidence="1">CBS 506.95</strain>
    </source>
</reference>
<keyword evidence="2" id="KW-1185">Reference proteome</keyword>
<protein>
    <recommendedName>
        <fullName evidence="3">F-box domain-containing protein</fullName>
    </recommendedName>
</protein>
<dbReference type="SUPFAM" id="SSF52047">
    <property type="entry name" value="RNI-like"/>
    <property type="match status" value="1"/>
</dbReference>
<dbReference type="InterPro" id="IPR032675">
    <property type="entry name" value="LRR_dom_sf"/>
</dbReference>